<organism evidence="2">
    <name type="scientific">Eutreptiella gymnastica</name>
    <dbReference type="NCBI Taxonomy" id="73025"/>
    <lineage>
        <taxon>Eukaryota</taxon>
        <taxon>Discoba</taxon>
        <taxon>Euglenozoa</taxon>
        <taxon>Euglenida</taxon>
        <taxon>Spirocuta</taxon>
        <taxon>Euglenophyceae</taxon>
        <taxon>Eutreptiales</taxon>
        <taxon>Eutreptiaceae</taxon>
        <taxon>Eutreptiella</taxon>
    </lineage>
</organism>
<evidence type="ECO:0000256" key="1">
    <source>
        <dbReference type="SAM" id="MobiDB-lite"/>
    </source>
</evidence>
<dbReference type="AlphaFoldDB" id="A0A7S1N2M4"/>
<protein>
    <submittedName>
        <fullName evidence="2">Uncharacterized protein</fullName>
    </submittedName>
</protein>
<feature type="region of interest" description="Disordered" evidence="1">
    <location>
        <begin position="187"/>
        <end position="207"/>
    </location>
</feature>
<evidence type="ECO:0000313" key="2">
    <source>
        <dbReference type="EMBL" id="CAD8992167.1"/>
    </source>
</evidence>
<name>A0A7S1N2M4_9EUGL</name>
<sequence length="207" mass="22862">MEEEARMRFLVPCGGQASEVVGRSTAAADTWAQSRTTRTRGRHHCRWRRRGCPHPLLPHTARASLLLMTHVLSQQTYLVAWLPQRRGNQESSMRVKFAFGGGLDRLYPKRSIVGREVHEHRPQMSKHGKDLPTASKTLAWAVILELSVGLTHGEWGLHTNRKTHLVPPPGTCGRASNVHPVAARPENITTGAGVGARERGNGDSPLT</sequence>
<reference evidence="2" key="1">
    <citation type="submission" date="2021-01" db="EMBL/GenBank/DDBJ databases">
        <authorList>
            <person name="Corre E."/>
            <person name="Pelletier E."/>
            <person name="Niang G."/>
            <person name="Scheremetjew M."/>
            <person name="Finn R."/>
            <person name="Kale V."/>
            <person name="Holt S."/>
            <person name="Cochrane G."/>
            <person name="Meng A."/>
            <person name="Brown T."/>
            <person name="Cohen L."/>
        </authorList>
    </citation>
    <scope>NUCLEOTIDE SEQUENCE</scope>
    <source>
        <strain evidence="2">NIES-381</strain>
    </source>
</reference>
<dbReference type="EMBL" id="HBGA01008882">
    <property type="protein sequence ID" value="CAD8992167.1"/>
    <property type="molecule type" value="Transcribed_RNA"/>
</dbReference>
<proteinExistence type="predicted"/>
<gene>
    <name evidence="2" type="ORF">EGYM00392_LOCUS3214</name>
</gene>
<accession>A0A7S1N2M4</accession>